<dbReference type="InterPro" id="IPR017972">
    <property type="entry name" value="Cyt_P450_CS"/>
</dbReference>
<organism evidence="9 10">
    <name type="scientific">Sphingopyxis granuli</name>
    <dbReference type="NCBI Taxonomy" id="267128"/>
    <lineage>
        <taxon>Bacteria</taxon>
        <taxon>Pseudomonadati</taxon>
        <taxon>Pseudomonadota</taxon>
        <taxon>Alphaproteobacteria</taxon>
        <taxon>Sphingomonadales</taxon>
        <taxon>Sphingomonadaceae</taxon>
        <taxon>Sphingopyxis</taxon>
    </lineage>
</organism>
<dbReference type="InterPro" id="IPR002397">
    <property type="entry name" value="Cyt_P450_B"/>
</dbReference>
<dbReference type="PRINTS" id="PR00385">
    <property type="entry name" value="P450"/>
</dbReference>
<dbReference type="GO" id="GO:0020037">
    <property type="term" value="F:heme binding"/>
    <property type="evidence" value="ECO:0007669"/>
    <property type="project" value="InterPro"/>
</dbReference>
<dbReference type="GO" id="GO:0006707">
    <property type="term" value="P:cholesterol catabolic process"/>
    <property type="evidence" value="ECO:0007669"/>
    <property type="project" value="TreeGrafter"/>
</dbReference>
<dbReference type="RefSeq" id="WP_148650770.1">
    <property type="nucleotide sequence ID" value="NZ_CP012199.1"/>
</dbReference>
<evidence type="ECO:0000256" key="8">
    <source>
        <dbReference type="RuleBase" id="RU000461"/>
    </source>
</evidence>
<evidence type="ECO:0000256" key="4">
    <source>
        <dbReference type="ARBA" id="ARBA00023002"/>
    </source>
</evidence>
<dbReference type="GO" id="GO:0036199">
    <property type="term" value="F:cholest-4-en-3-one 26-monooxygenase activity"/>
    <property type="evidence" value="ECO:0007669"/>
    <property type="project" value="TreeGrafter"/>
</dbReference>
<dbReference type="Proteomes" id="UP000058599">
    <property type="component" value="Chromosome"/>
</dbReference>
<dbReference type="SUPFAM" id="SSF48264">
    <property type="entry name" value="Cytochrome P450"/>
    <property type="match status" value="1"/>
</dbReference>
<dbReference type="KEGG" id="sgi:SGRAN_0226"/>
<gene>
    <name evidence="9" type="ORF">SGRAN_0226</name>
</gene>
<comment type="function">
    <text evidence="7">Cytochromes P450 are a group of heme-thiolate monooxygenases. They oxidize a variety of structurally unrelated compounds, including steroids, fatty acids, and xenobiotics.</text>
</comment>
<dbReference type="InterPro" id="IPR001128">
    <property type="entry name" value="Cyt_P450"/>
</dbReference>
<dbReference type="InterPro" id="IPR036396">
    <property type="entry name" value="Cyt_P450_sf"/>
</dbReference>
<protein>
    <submittedName>
        <fullName evidence="9">Cytochrome P450</fullName>
    </submittedName>
</protein>
<name>A0AA86L1L1_9SPHN</name>
<dbReference type="EMBL" id="CP012199">
    <property type="protein sequence ID" value="AMG72623.1"/>
    <property type="molecule type" value="Genomic_DNA"/>
</dbReference>
<dbReference type="AlphaFoldDB" id="A0AA86L1L1"/>
<dbReference type="GO" id="GO:0008395">
    <property type="term" value="F:steroid hydroxylase activity"/>
    <property type="evidence" value="ECO:0007669"/>
    <property type="project" value="TreeGrafter"/>
</dbReference>
<keyword evidence="2 8" id="KW-0349">Heme</keyword>
<dbReference type="GO" id="GO:0005506">
    <property type="term" value="F:iron ion binding"/>
    <property type="evidence" value="ECO:0007669"/>
    <property type="project" value="InterPro"/>
</dbReference>
<evidence type="ECO:0000256" key="6">
    <source>
        <dbReference type="ARBA" id="ARBA00023033"/>
    </source>
</evidence>
<evidence type="ECO:0000256" key="5">
    <source>
        <dbReference type="ARBA" id="ARBA00023004"/>
    </source>
</evidence>
<evidence type="ECO:0000256" key="2">
    <source>
        <dbReference type="ARBA" id="ARBA00022617"/>
    </source>
</evidence>
<evidence type="ECO:0000313" key="10">
    <source>
        <dbReference type="Proteomes" id="UP000058599"/>
    </source>
</evidence>
<keyword evidence="4 8" id="KW-0560">Oxidoreductase</keyword>
<sequence length="426" mass="46510">MTVAAAPSPAPSADAAAGATGRFDLVDPDCFRAGHPHAAYDALRRQGPVVPVEGADGERLWLATDHEAIRAISADSAHFSTARGFRVHTAHRASMDPEIGKVLSRFMLSMDEPEHAPFRRLVTPFFMPSGIAAVEPLVRQGVDRLMAGLAGRDRVEFVEEIGARVPISTICAIIGVPPEDEWRVFEFTNAVFGTDDPELAPSKAVANERYLAIFDYGWSLLESRRREPRDDVISCIAHATLPDGRPLSRTEQVSYFSNLIAAGNETTRSSLSGAIWLLANHPDQRCALVDDPALIPRAVQEILRRFSPVIHMARTATQDVEVGPAQVVAGERVAMLYGAANHDPALFADPYALDVGRANANRHIAFGYGIHHCLGSRLAMLQLALILEALLRRFPRYEVVSDPAYIRSNFVLAMKRLDISLSPGGR</sequence>
<keyword evidence="5 8" id="KW-0408">Iron</keyword>
<comment type="similarity">
    <text evidence="1 8">Belongs to the cytochrome P450 family.</text>
</comment>
<dbReference type="Pfam" id="PF00067">
    <property type="entry name" value="p450"/>
    <property type="match status" value="1"/>
</dbReference>
<keyword evidence="6 8" id="KW-0503">Monooxygenase</keyword>
<keyword evidence="3 8" id="KW-0479">Metal-binding</keyword>
<proteinExistence type="inferred from homology"/>
<dbReference type="Gene3D" id="1.10.630.10">
    <property type="entry name" value="Cytochrome P450"/>
    <property type="match status" value="1"/>
</dbReference>
<dbReference type="PANTHER" id="PTHR46696">
    <property type="entry name" value="P450, PUTATIVE (EUROFUNG)-RELATED"/>
    <property type="match status" value="1"/>
</dbReference>
<dbReference type="PROSITE" id="PS00086">
    <property type="entry name" value="CYTOCHROME_P450"/>
    <property type="match status" value="1"/>
</dbReference>
<dbReference type="FunFam" id="1.10.630.10:FF:000018">
    <property type="entry name" value="Cytochrome P450 monooxygenase"/>
    <property type="match status" value="1"/>
</dbReference>
<evidence type="ECO:0000313" key="9">
    <source>
        <dbReference type="EMBL" id="AMG72623.1"/>
    </source>
</evidence>
<accession>A0AA86L1L1</accession>
<reference evidence="9 10" key="1">
    <citation type="journal article" date="2016" name="BMC Genomics">
        <title>Genomic analysis of the nitrate-respiring Sphingopyxis granuli (formerly Sphingomonas macrogoltabida) strain TFA.</title>
        <authorList>
            <person name="Garcia-Romero I."/>
            <person name="Perez-Pulido A.J."/>
            <person name="Gonzalez-Flores Y.E."/>
            <person name="Reyes-Ramirez F."/>
            <person name="Santero E."/>
            <person name="Floriano B."/>
        </authorList>
    </citation>
    <scope>NUCLEOTIDE SEQUENCE [LARGE SCALE GENOMIC DNA]</scope>
    <source>
        <strain evidence="9 10">TFA</strain>
    </source>
</reference>
<keyword evidence="10" id="KW-1185">Reference proteome</keyword>
<evidence type="ECO:0000256" key="3">
    <source>
        <dbReference type="ARBA" id="ARBA00022723"/>
    </source>
</evidence>
<dbReference type="PRINTS" id="PR00359">
    <property type="entry name" value="BP450"/>
</dbReference>
<evidence type="ECO:0000256" key="1">
    <source>
        <dbReference type="ARBA" id="ARBA00010617"/>
    </source>
</evidence>
<dbReference type="PANTHER" id="PTHR46696:SF4">
    <property type="entry name" value="BIOTIN BIOSYNTHESIS CYTOCHROME P450"/>
    <property type="match status" value="1"/>
</dbReference>
<evidence type="ECO:0000256" key="7">
    <source>
        <dbReference type="ARBA" id="ARBA00043906"/>
    </source>
</evidence>